<evidence type="ECO:0008006" key="2">
    <source>
        <dbReference type="Google" id="ProtNLM"/>
    </source>
</evidence>
<reference evidence="1" key="1">
    <citation type="submission" date="2018-05" db="EMBL/GenBank/DDBJ databases">
        <authorList>
            <person name="Lanie J.A."/>
            <person name="Ng W.-L."/>
            <person name="Kazmierczak K.M."/>
            <person name="Andrzejewski T.M."/>
            <person name="Davidsen T.M."/>
            <person name="Wayne K.J."/>
            <person name="Tettelin H."/>
            <person name="Glass J.I."/>
            <person name="Rusch D."/>
            <person name="Podicherti R."/>
            <person name="Tsui H.-C.T."/>
            <person name="Winkler M.E."/>
        </authorList>
    </citation>
    <scope>NUCLEOTIDE SEQUENCE</scope>
</reference>
<evidence type="ECO:0000313" key="1">
    <source>
        <dbReference type="EMBL" id="SVC41619.1"/>
    </source>
</evidence>
<organism evidence="1">
    <name type="scientific">marine metagenome</name>
    <dbReference type="NCBI Taxonomy" id="408172"/>
    <lineage>
        <taxon>unclassified sequences</taxon>
        <taxon>metagenomes</taxon>
        <taxon>ecological metagenomes</taxon>
    </lineage>
</organism>
<name>A0A382LXY0_9ZZZZ</name>
<protein>
    <recommendedName>
        <fullName evidence="2">ABC transporter domain-containing protein</fullName>
    </recommendedName>
</protein>
<dbReference type="AlphaFoldDB" id="A0A382LXY0"/>
<gene>
    <name evidence="1" type="ORF">METZ01_LOCUS294473</name>
</gene>
<sequence>GKTTLINLLSGLLKPTSGLWLTGSALVLPLALRLLIGDSDGIAGWPLGTCYPGGKLLNNSSPSVRATD</sequence>
<accession>A0A382LXY0</accession>
<dbReference type="EMBL" id="UINC01090031">
    <property type="protein sequence ID" value="SVC41619.1"/>
    <property type="molecule type" value="Genomic_DNA"/>
</dbReference>
<feature type="non-terminal residue" evidence="1">
    <location>
        <position position="1"/>
    </location>
</feature>
<proteinExistence type="predicted"/>